<dbReference type="Proteomes" id="UP000199163">
    <property type="component" value="Unassembled WGS sequence"/>
</dbReference>
<accession>A0A1G7ZKS7</accession>
<sequence length="360" mass="41996">MSWPEHGAMPRALNQQLQQDHAPPVSDFSVNTNPYGPPPGLQQQLMEWTKTVFYYSDPNHQQVRQHLAEKLDIYQNNVLPGNGGAELIFAAARLFANKKVVLMEPTFTEYKQALQANGADVISFQTTEQTNWQWTFEQIEPYISKADGIWLCHPNNPTGTAVWQEELQQLIDYGQQQKKWVVIDEAFYDFQEEPVSYHHKLRDNRYLLLLRSMTKMYAVPGLRLGYILAAEDVIHTLASFLPPWNMNSIAEKAMLYLLEQEDFVKNTVQQIEKEKQRVINELQQLDRLKVFPSAVNFYLLRQQDKRDVKPLLTYMAKEGLHARHTYHFPGLEGRYIRLAVKTEKENNQLLCCLTRWNHTC</sequence>
<keyword evidence="3" id="KW-0808">Transferase</keyword>
<dbReference type="PANTHER" id="PTHR42885:SF1">
    <property type="entry name" value="THREONINE-PHOSPHATE DECARBOXYLASE"/>
    <property type="match status" value="1"/>
</dbReference>
<feature type="domain" description="Aminotransferase class I/classII large" evidence="6">
    <location>
        <begin position="25"/>
        <end position="349"/>
    </location>
</feature>
<gene>
    <name evidence="7" type="ORF">SAMN05192534_101588</name>
</gene>
<keyword evidence="3" id="KW-0032">Aminotransferase</keyword>
<dbReference type="InterPro" id="IPR015424">
    <property type="entry name" value="PyrdxlP-dep_Trfase"/>
</dbReference>
<dbReference type="GO" id="GO:0030170">
    <property type="term" value="F:pyridoxal phosphate binding"/>
    <property type="evidence" value="ECO:0007669"/>
    <property type="project" value="InterPro"/>
</dbReference>
<dbReference type="Gene3D" id="3.90.1150.10">
    <property type="entry name" value="Aspartate Aminotransferase, domain 1"/>
    <property type="match status" value="1"/>
</dbReference>
<dbReference type="PANTHER" id="PTHR42885">
    <property type="entry name" value="HISTIDINOL-PHOSPHATE AMINOTRANSFERASE-RELATED"/>
    <property type="match status" value="1"/>
</dbReference>
<dbReference type="RefSeq" id="WP_091270993.1">
    <property type="nucleotide sequence ID" value="NZ_FNDK01000001.1"/>
</dbReference>
<feature type="coiled-coil region" evidence="4">
    <location>
        <begin position="261"/>
        <end position="288"/>
    </location>
</feature>
<dbReference type="InterPro" id="IPR015422">
    <property type="entry name" value="PyrdxlP-dep_Trfase_small"/>
</dbReference>
<dbReference type="Gene3D" id="3.40.640.10">
    <property type="entry name" value="Type I PLP-dependent aspartate aminotransferase-like (Major domain)"/>
    <property type="match status" value="1"/>
</dbReference>
<evidence type="ECO:0000313" key="8">
    <source>
        <dbReference type="Proteomes" id="UP000199163"/>
    </source>
</evidence>
<dbReference type="PROSITE" id="PS00105">
    <property type="entry name" value="AA_TRANSFER_CLASS_1"/>
    <property type="match status" value="1"/>
</dbReference>
<organism evidence="7 8">
    <name type="scientific">Alteribacillus persepolensis</name>
    <dbReference type="NCBI Taxonomy" id="568899"/>
    <lineage>
        <taxon>Bacteria</taxon>
        <taxon>Bacillati</taxon>
        <taxon>Bacillota</taxon>
        <taxon>Bacilli</taxon>
        <taxon>Bacillales</taxon>
        <taxon>Bacillaceae</taxon>
        <taxon>Alteribacillus</taxon>
    </lineage>
</organism>
<dbReference type="CDD" id="cd00609">
    <property type="entry name" value="AAT_like"/>
    <property type="match status" value="1"/>
</dbReference>
<reference evidence="8" key="1">
    <citation type="submission" date="2016-10" db="EMBL/GenBank/DDBJ databases">
        <authorList>
            <person name="Varghese N."/>
            <person name="Submissions S."/>
        </authorList>
    </citation>
    <scope>NUCLEOTIDE SEQUENCE [LARGE SCALE GENOMIC DNA]</scope>
    <source>
        <strain evidence="8">DSM 21632</strain>
    </source>
</reference>
<name>A0A1G7ZKS7_9BACI</name>
<dbReference type="EMBL" id="FNDK01000001">
    <property type="protein sequence ID" value="SDH09313.1"/>
    <property type="molecule type" value="Genomic_DNA"/>
</dbReference>
<dbReference type="AlphaFoldDB" id="A0A1G7ZKS7"/>
<evidence type="ECO:0000259" key="6">
    <source>
        <dbReference type="Pfam" id="PF00155"/>
    </source>
</evidence>
<comment type="similarity">
    <text evidence="3">Belongs to the class-I pyridoxal-phosphate-dependent aminotransferase family.</text>
</comment>
<keyword evidence="8" id="KW-1185">Reference proteome</keyword>
<evidence type="ECO:0000256" key="4">
    <source>
        <dbReference type="SAM" id="Coils"/>
    </source>
</evidence>
<comment type="cofactor">
    <cofactor evidence="1 3">
        <name>pyridoxal 5'-phosphate</name>
        <dbReference type="ChEBI" id="CHEBI:597326"/>
    </cofactor>
</comment>
<evidence type="ECO:0000256" key="3">
    <source>
        <dbReference type="RuleBase" id="RU000481"/>
    </source>
</evidence>
<protein>
    <recommendedName>
        <fullName evidence="3">Aminotransferase</fullName>
        <ecNumber evidence="3">2.6.1.-</ecNumber>
    </recommendedName>
</protein>
<dbReference type="SUPFAM" id="SSF53383">
    <property type="entry name" value="PLP-dependent transferases"/>
    <property type="match status" value="1"/>
</dbReference>
<dbReference type="EC" id="2.6.1.-" evidence="3"/>
<evidence type="ECO:0000256" key="1">
    <source>
        <dbReference type="ARBA" id="ARBA00001933"/>
    </source>
</evidence>
<keyword evidence="4" id="KW-0175">Coiled coil</keyword>
<dbReference type="STRING" id="568899.SAMN05192534_101588"/>
<keyword evidence="2" id="KW-0663">Pyridoxal phosphate</keyword>
<evidence type="ECO:0000256" key="5">
    <source>
        <dbReference type="SAM" id="MobiDB-lite"/>
    </source>
</evidence>
<evidence type="ECO:0000313" key="7">
    <source>
        <dbReference type="EMBL" id="SDH09313.1"/>
    </source>
</evidence>
<dbReference type="Pfam" id="PF00155">
    <property type="entry name" value="Aminotran_1_2"/>
    <property type="match status" value="1"/>
</dbReference>
<dbReference type="InterPro" id="IPR004839">
    <property type="entry name" value="Aminotransferase_I/II_large"/>
</dbReference>
<dbReference type="InterPro" id="IPR015421">
    <property type="entry name" value="PyrdxlP-dep_Trfase_major"/>
</dbReference>
<feature type="region of interest" description="Disordered" evidence="5">
    <location>
        <begin position="16"/>
        <end position="41"/>
    </location>
</feature>
<dbReference type="InterPro" id="IPR004838">
    <property type="entry name" value="NHTrfase_class1_PyrdxlP-BS"/>
</dbReference>
<evidence type="ECO:0000256" key="2">
    <source>
        <dbReference type="ARBA" id="ARBA00022898"/>
    </source>
</evidence>
<dbReference type="GO" id="GO:0008483">
    <property type="term" value="F:transaminase activity"/>
    <property type="evidence" value="ECO:0007669"/>
    <property type="project" value="UniProtKB-KW"/>
</dbReference>
<dbReference type="OrthoDB" id="9813612at2"/>
<proteinExistence type="inferred from homology"/>